<dbReference type="EMBL" id="BGPR01008252">
    <property type="protein sequence ID" value="GBN32543.1"/>
    <property type="molecule type" value="Genomic_DNA"/>
</dbReference>
<gene>
    <name evidence="1" type="ORF">AVEN_169745_1</name>
</gene>
<comment type="caution">
    <text evidence="1">The sequence shown here is derived from an EMBL/GenBank/DDBJ whole genome shotgun (WGS) entry which is preliminary data.</text>
</comment>
<dbReference type="AlphaFoldDB" id="A0A4Y2N0P0"/>
<evidence type="ECO:0000313" key="2">
    <source>
        <dbReference type="Proteomes" id="UP000499080"/>
    </source>
</evidence>
<accession>A0A4Y2N0P0</accession>
<keyword evidence="2" id="KW-1185">Reference proteome</keyword>
<reference evidence="1 2" key="1">
    <citation type="journal article" date="2019" name="Sci. Rep.">
        <title>Orb-weaving spider Araneus ventricosus genome elucidates the spidroin gene catalogue.</title>
        <authorList>
            <person name="Kono N."/>
            <person name="Nakamura H."/>
            <person name="Ohtoshi R."/>
            <person name="Moran D.A.P."/>
            <person name="Shinohara A."/>
            <person name="Yoshida Y."/>
            <person name="Fujiwara M."/>
            <person name="Mori M."/>
            <person name="Tomita M."/>
            <person name="Arakawa K."/>
        </authorList>
    </citation>
    <scope>NUCLEOTIDE SEQUENCE [LARGE SCALE GENOMIC DNA]</scope>
</reference>
<protein>
    <submittedName>
        <fullName evidence="1">Uncharacterized protein</fullName>
    </submittedName>
</protein>
<evidence type="ECO:0000313" key="1">
    <source>
        <dbReference type="EMBL" id="GBN32543.1"/>
    </source>
</evidence>
<name>A0A4Y2N0P0_ARAVE</name>
<organism evidence="1 2">
    <name type="scientific">Araneus ventricosus</name>
    <name type="common">Orbweaver spider</name>
    <name type="synonym">Epeira ventricosa</name>
    <dbReference type="NCBI Taxonomy" id="182803"/>
    <lineage>
        <taxon>Eukaryota</taxon>
        <taxon>Metazoa</taxon>
        <taxon>Ecdysozoa</taxon>
        <taxon>Arthropoda</taxon>
        <taxon>Chelicerata</taxon>
        <taxon>Arachnida</taxon>
        <taxon>Araneae</taxon>
        <taxon>Araneomorphae</taxon>
        <taxon>Entelegynae</taxon>
        <taxon>Araneoidea</taxon>
        <taxon>Araneidae</taxon>
        <taxon>Araneus</taxon>
    </lineage>
</organism>
<proteinExistence type="predicted"/>
<sequence>MIITLRVATIVSHSGSRPLIATPPEGATSYHASRGRDHGFTLQDSDHGVTTLRGVAAMGYHTSKIATMVSHTSRSSRWLITTSRRVATMVVTPQRVRPHGLSHLQRGRDHGYHPQGADNGYHTSQRVATMGYNTSEEV</sequence>
<dbReference type="Proteomes" id="UP000499080">
    <property type="component" value="Unassembled WGS sequence"/>
</dbReference>